<dbReference type="OrthoDB" id="2990173at2"/>
<evidence type="ECO:0000313" key="2">
    <source>
        <dbReference type="EMBL" id="EST12971.1"/>
    </source>
</evidence>
<dbReference type="AlphaFoldDB" id="V6J1D2"/>
<evidence type="ECO:0000313" key="3">
    <source>
        <dbReference type="Proteomes" id="UP000018296"/>
    </source>
</evidence>
<keyword evidence="1" id="KW-0472">Membrane</keyword>
<dbReference type="STRING" id="1395513.P343_04400"/>
<proteinExistence type="predicted"/>
<reference evidence="2 3" key="1">
    <citation type="journal article" date="2013" name="Genome Announc.">
        <title>Genome Sequence of Sporolactobacillus laevolacticus DSM442, an Efficient Polymer-Grade D-Lactate Producer from Agricultural Waste Cottonseed as a Nitrogen Source.</title>
        <authorList>
            <person name="Wang H."/>
            <person name="Wang L."/>
            <person name="Ju J."/>
            <person name="Yu B."/>
            <person name="Ma Y."/>
        </authorList>
    </citation>
    <scope>NUCLEOTIDE SEQUENCE [LARGE SCALE GENOMIC DNA]</scope>
    <source>
        <strain evidence="2 3">DSM 442</strain>
    </source>
</reference>
<gene>
    <name evidence="2" type="ORF">P343_04400</name>
</gene>
<evidence type="ECO:0008006" key="4">
    <source>
        <dbReference type="Google" id="ProtNLM"/>
    </source>
</evidence>
<protein>
    <recommendedName>
        <fullName evidence="4">DUF948 domain-containing protein</fullName>
    </recommendedName>
</protein>
<dbReference type="Proteomes" id="UP000018296">
    <property type="component" value="Unassembled WGS sequence"/>
</dbReference>
<comment type="caution">
    <text evidence="2">The sequence shown here is derived from an EMBL/GenBank/DDBJ whole genome shotgun (WGS) entry which is preliminary data.</text>
</comment>
<dbReference type="RefSeq" id="WP_023509184.1">
    <property type="nucleotide sequence ID" value="NZ_AWTC01000003.1"/>
</dbReference>
<keyword evidence="1" id="KW-0812">Transmembrane</keyword>
<feature type="transmembrane region" description="Helical" evidence="1">
    <location>
        <begin position="6"/>
        <end position="26"/>
    </location>
</feature>
<keyword evidence="3" id="KW-1185">Reference proteome</keyword>
<organism evidence="2 3">
    <name type="scientific">Sporolactobacillus laevolacticus DSM 442</name>
    <dbReference type="NCBI Taxonomy" id="1395513"/>
    <lineage>
        <taxon>Bacteria</taxon>
        <taxon>Bacillati</taxon>
        <taxon>Bacillota</taxon>
        <taxon>Bacilli</taxon>
        <taxon>Bacillales</taxon>
        <taxon>Sporolactobacillaceae</taxon>
        <taxon>Sporolactobacillus</taxon>
    </lineage>
</organism>
<evidence type="ECO:0000256" key="1">
    <source>
        <dbReference type="SAM" id="Phobius"/>
    </source>
</evidence>
<keyword evidence="1" id="KW-1133">Transmembrane helix</keyword>
<name>V6J1D2_9BACL</name>
<accession>V6J1D2</accession>
<dbReference type="EMBL" id="AWTC01000003">
    <property type="protein sequence ID" value="EST12971.1"/>
    <property type="molecule type" value="Genomic_DNA"/>
</dbReference>
<dbReference type="PATRIC" id="fig|1395513.3.peg.903"/>
<sequence length="106" mass="11679">MIIVYLSLVLVVASIIVFVISAANTLKLMNGSLAKISKTGAKLRRQSEEIISEKNELTRNYSLIQLDISKNKDKVQETVRQAGQSVLLAQVAFCKGKALLKKDSED</sequence>